<evidence type="ECO:0008006" key="2">
    <source>
        <dbReference type="Google" id="ProtNLM"/>
    </source>
</evidence>
<proteinExistence type="predicted"/>
<dbReference type="AlphaFoldDB" id="A0AAU2GUS7"/>
<protein>
    <recommendedName>
        <fullName evidence="2">Papain like cysteine protease AvrRpt2</fullName>
    </recommendedName>
</protein>
<dbReference type="InterPro" id="IPR022118">
    <property type="entry name" value="Peptidase_C70_AvrRpt2"/>
</dbReference>
<reference evidence="1" key="1">
    <citation type="submission" date="2022-10" db="EMBL/GenBank/DDBJ databases">
        <title>The complete genomes of actinobacterial strains from the NBC collection.</title>
        <authorList>
            <person name="Joergensen T.S."/>
            <person name="Alvarez Arevalo M."/>
            <person name="Sterndorff E.B."/>
            <person name="Faurdal D."/>
            <person name="Vuksanovic O."/>
            <person name="Mourched A.-S."/>
            <person name="Charusanti P."/>
            <person name="Shaw S."/>
            <person name="Blin K."/>
            <person name="Weber T."/>
        </authorList>
    </citation>
    <scope>NUCLEOTIDE SEQUENCE</scope>
    <source>
        <strain evidence="1">NBC_00060</strain>
    </source>
</reference>
<dbReference type="Pfam" id="PF12385">
    <property type="entry name" value="Peptidase_C70"/>
    <property type="match status" value="1"/>
</dbReference>
<organism evidence="1">
    <name type="scientific">Streptomyces sp. NBC_00060</name>
    <dbReference type="NCBI Taxonomy" id="2975636"/>
    <lineage>
        <taxon>Bacteria</taxon>
        <taxon>Bacillati</taxon>
        <taxon>Actinomycetota</taxon>
        <taxon>Actinomycetes</taxon>
        <taxon>Kitasatosporales</taxon>
        <taxon>Streptomycetaceae</taxon>
        <taxon>Streptomyces</taxon>
    </lineage>
</organism>
<gene>
    <name evidence="1" type="ORF">OHV25_08350</name>
</gene>
<dbReference type="EMBL" id="CP108253">
    <property type="protein sequence ID" value="WTU39582.1"/>
    <property type="molecule type" value="Genomic_DNA"/>
</dbReference>
<sequence length="270" mass="29416">MPRTARQYWAGLQGRTALNFNWGIIDHDSTVVVTVSEYSVDPNDLKHSPRFLGAAPVRVSNISPHSPPYDPNHGVTFVVTVDWGARLHIVTDITVLDDKPVYRLWDGGRLAFAMQRQQQTNWCWAAVSTSIALFYNAGSTWTQCAVANSQTGRTDCCGGGASGAGCNSQQPLDNPLRIVGHFDRMVSNRVDFATVESEIKAGRPLCVRIGWSTGGGHFLTAMGVDAPQSGSDAIVAVDDPIYGRSDQVYNTLATNYQGSGTWTHSYYTRA</sequence>
<accession>A0AAU2GUS7</accession>
<name>A0AAU2GUS7_9ACTN</name>
<evidence type="ECO:0000313" key="1">
    <source>
        <dbReference type="EMBL" id="WTU39582.1"/>
    </source>
</evidence>